<feature type="domain" description="HTH crp-type" evidence="6">
    <location>
        <begin position="153"/>
        <end position="229"/>
    </location>
</feature>
<dbReference type="PROSITE" id="PS51063">
    <property type="entry name" value="HTH_CRP_2"/>
    <property type="match status" value="1"/>
</dbReference>
<dbReference type="Pfam" id="PF13545">
    <property type="entry name" value="HTH_Crp_2"/>
    <property type="match status" value="1"/>
</dbReference>
<dbReference type="PROSITE" id="PS50042">
    <property type="entry name" value="CNMP_BINDING_3"/>
    <property type="match status" value="1"/>
</dbReference>
<evidence type="ECO:0000259" key="5">
    <source>
        <dbReference type="PROSITE" id="PS50042"/>
    </source>
</evidence>
<dbReference type="InterPro" id="IPR018335">
    <property type="entry name" value="Tscrpt_reg_HTH_Crp-type_CS"/>
</dbReference>
<dbReference type="InterPro" id="IPR014710">
    <property type="entry name" value="RmlC-like_jellyroll"/>
</dbReference>
<dbReference type="InterPro" id="IPR050397">
    <property type="entry name" value="Env_Response_Regulators"/>
</dbReference>
<dbReference type="PROSITE" id="PS00042">
    <property type="entry name" value="HTH_CRP_1"/>
    <property type="match status" value="1"/>
</dbReference>
<evidence type="ECO:0000256" key="2">
    <source>
        <dbReference type="ARBA" id="ARBA00023125"/>
    </source>
</evidence>
<evidence type="ECO:0000313" key="8">
    <source>
        <dbReference type="Proteomes" id="UP000267017"/>
    </source>
</evidence>
<dbReference type="SUPFAM" id="SSF46785">
    <property type="entry name" value="Winged helix' DNA-binding domain"/>
    <property type="match status" value="1"/>
</dbReference>
<name>A0A3P3U4B8_9BACL</name>
<keyword evidence="3" id="KW-0010">Activator</keyword>
<protein>
    <submittedName>
        <fullName evidence="7">Crp/Fnr family transcriptional regulator</fullName>
    </submittedName>
</protein>
<reference evidence="7 8" key="1">
    <citation type="submission" date="2018-11" db="EMBL/GenBank/DDBJ databases">
        <title>Genome sequencing of Paenibacillus sp. KCOM 3021 (= ChDC PVNT-B20).</title>
        <authorList>
            <person name="Kook J.-K."/>
            <person name="Park S.-N."/>
            <person name="Lim Y.K."/>
        </authorList>
    </citation>
    <scope>NUCLEOTIDE SEQUENCE [LARGE SCALE GENOMIC DNA]</scope>
    <source>
        <strain evidence="7 8">KCOM 3021</strain>
    </source>
</reference>
<dbReference type="PRINTS" id="PR00034">
    <property type="entry name" value="HTHCRP"/>
</dbReference>
<dbReference type="SMART" id="SM00419">
    <property type="entry name" value="HTH_CRP"/>
    <property type="match status" value="1"/>
</dbReference>
<keyword evidence="1" id="KW-0805">Transcription regulation</keyword>
<dbReference type="RefSeq" id="WP_128632784.1">
    <property type="nucleotide sequence ID" value="NZ_RRCN01000001.1"/>
</dbReference>
<gene>
    <name evidence="7" type="ORF">EHV15_20215</name>
</gene>
<dbReference type="SUPFAM" id="SSF51206">
    <property type="entry name" value="cAMP-binding domain-like"/>
    <property type="match status" value="1"/>
</dbReference>
<dbReference type="InterPro" id="IPR000595">
    <property type="entry name" value="cNMP-bd_dom"/>
</dbReference>
<dbReference type="OrthoDB" id="9798104at2"/>
<comment type="caution">
    <text evidence="7">The sequence shown here is derived from an EMBL/GenBank/DDBJ whole genome shotgun (WGS) entry which is preliminary data.</text>
</comment>
<accession>A0A3P3U4B8</accession>
<dbReference type="Proteomes" id="UP000267017">
    <property type="component" value="Unassembled WGS sequence"/>
</dbReference>
<dbReference type="Gene3D" id="1.10.10.10">
    <property type="entry name" value="Winged helix-like DNA-binding domain superfamily/Winged helix DNA-binding domain"/>
    <property type="match status" value="1"/>
</dbReference>
<dbReference type="Gene3D" id="2.60.120.10">
    <property type="entry name" value="Jelly Rolls"/>
    <property type="match status" value="1"/>
</dbReference>
<evidence type="ECO:0000256" key="1">
    <source>
        <dbReference type="ARBA" id="ARBA00023015"/>
    </source>
</evidence>
<evidence type="ECO:0000313" key="7">
    <source>
        <dbReference type="EMBL" id="RRJ64984.1"/>
    </source>
</evidence>
<dbReference type="EMBL" id="RRCN01000001">
    <property type="protein sequence ID" value="RRJ64984.1"/>
    <property type="molecule type" value="Genomic_DNA"/>
</dbReference>
<dbReference type="SMART" id="SM00100">
    <property type="entry name" value="cNMP"/>
    <property type="match status" value="1"/>
</dbReference>
<dbReference type="AlphaFoldDB" id="A0A3P3U4B8"/>
<evidence type="ECO:0000256" key="3">
    <source>
        <dbReference type="ARBA" id="ARBA00023159"/>
    </source>
</evidence>
<evidence type="ECO:0000259" key="6">
    <source>
        <dbReference type="PROSITE" id="PS51063"/>
    </source>
</evidence>
<dbReference type="PANTHER" id="PTHR24567:SF28">
    <property type="entry name" value="LISTERIOLYSIN REGULATORY PROTEIN"/>
    <property type="match status" value="1"/>
</dbReference>
<dbReference type="Pfam" id="PF00027">
    <property type="entry name" value="cNMP_binding"/>
    <property type="match status" value="1"/>
</dbReference>
<dbReference type="GO" id="GO:0005829">
    <property type="term" value="C:cytosol"/>
    <property type="evidence" value="ECO:0007669"/>
    <property type="project" value="TreeGrafter"/>
</dbReference>
<feature type="domain" description="Cyclic nucleotide-binding" evidence="5">
    <location>
        <begin position="18"/>
        <end position="139"/>
    </location>
</feature>
<dbReference type="GO" id="GO:0003700">
    <property type="term" value="F:DNA-binding transcription factor activity"/>
    <property type="evidence" value="ECO:0007669"/>
    <property type="project" value="InterPro"/>
</dbReference>
<sequence>MESCHHCSEALCTRKVPIFASLSEEDLAKISTMIKHRKYRKGQALILEEQPSETLFIVREGYVKLLKITAQGKEQILRVLSTGEFFGELSIFNSGETSNFSAYALEDTDVCLLTKRDMELIIQENPDISLKLLQSITKRLAATENLAQSLATNDPEIRIAYMILELGRKYGKADQDQERIKIRLPLSREEMANYVGVTRETISRKFSKFEQAGIIELNGTRELTICDIQKLNDYVD</sequence>
<dbReference type="CDD" id="cd00038">
    <property type="entry name" value="CAP_ED"/>
    <property type="match status" value="1"/>
</dbReference>
<keyword evidence="2" id="KW-0238">DNA-binding</keyword>
<dbReference type="InterPro" id="IPR036388">
    <property type="entry name" value="WH-like_DNA-bd_sf"/>
</dbReference>
<dbReference type="GO" id="GO:0003677">
    <property type="term" value="F:DNA binding"/>
    <property type="evidence" value="ECO:0007669"/>
    <property type="project" value="UniProtKB-KW"/>
</dbReference>
<dbReference type="InterPro" id="IPR018490">
    <property type="entry name" value="cNMP-bd_dom_sf"/>
</dbReference>
<proteinExistence type="predicted"/>
<dbReference type="PANTHER" id="PTHR24567">
    <property type="entry name" value="CRP FAMILY TRANSCRIPTIONAL REGULATORY PROTEIN"/>
    <property type="match status" value="1"/>
</dbReference>
<keyword evidence="4" id="KW-0804">Transcription</keyword>
<dbReference type="CDD" id="cd00092">
    <property type="entry name" value="HTH_CRP"/>
    <property type="match status" value="1"/>
</dbReference>
<evidence type="ECO:0000256" key="4">
    <source>
        <dbReference type="ARBA" id="ARBA00023163"/>
    </source>
</evidence>
<keyword evidence="8" id="KW-1185">Reference proteome</keyword>
<dbReference type="InterPro" id="IPR036390">
    <property type="entry name" value="WH_DNA-bd_sf"/>
</dbReference>
<organism evidence="7 8">
    <name type="scientific">Paenibacillus oralis</name>
    <dbReference type="NCBI Taxonomy" id="2490856"/>
    <lineage>
        <taxon>Bacteria</taxon>
        <taxon>Bacillati</taxon>
        <taxon>Bacillota</taxon>
        <taxon>Bacilli</taxon>
        <taxon>Bacillales</taxon>
        <taxon>Paenibacillaceae</taxon>
        <taxon>Paenibacillus</taxon>
    </lineage>
</organism>
<dbReference type="InterPro" id="IPR012318">
    <property type="entry name" value="HTH_CRP"/>
</dbReference>